<dbReference type="EMBL" id="JBICZW010000036">
    <property type="protein sequence ID" value="MFG3193919.1"/>
    <property type="molecule type" value="Genomic_DNA"/>
</dbReference>
<evidence type="ECO:0000313" key="1">
    <source>
        <dbReference type="EMBL" id="MFG3193919.1"/>
    </source>
</evidence>
<keyword evidence="2" id="KW-1185">Reference proteome</keyword>
<organism evidence="1 2">
    <name type="scientific">Streptomyces omiyaensis</name>
    <dbReference type="NCBI Taxonomy" id="68247"/>
    <lineage>
        <taxon>Bacteria</taxon>
        <taxon>Bacillati</taxon>
        <taxon>Actinomycetota</taxon>
        <taxon>Actinomycetes</taxon>
        <taxon>Kitasatosporales</taxon>
        <taxon>Streptomycetaceae</taxon>
        <taxon>Streptomyces</taxon>
    </lineage>
</organism>
<evidence type="ECO:0000313" key="2">
    <source>
        <dbReference type="Proteomes" id="UP001604282"/>
    </source>
</evidence>
<dbReference type="Proteomes" id="UP001604282">
    <property type="component" value="Unassembled WGS sequence"/>
</dbReference>
<comment type="caution">
    <text evidence="1">The sequence shown here is derived from an EMBL/GenBank/DDBJ whole genome shotgun (WGS) entry which is preliminary data.</text>
</comment>
<gene>
    <name evidence="1" type="ORF">ACGFYS_33950</name>
</gene>
<dbReference type="RefSeq" id="WP_392884845.1">
    <property type="nucleotide sequence ID" value="NZ_JBICZW010000036.1"/>
</dbReference>
<proteinExistence type="predicted"/>
<reference evidence="1 2" key="1">
    <citation type="submission" date="2024-10" db="EMBL/GenBank/DDBJ databases">
        <title>The Natural Products Discovery Center: Release of the First 8490 Sequenced Strains for Exploring Actinobacteria Biosynthetic Diversity.</title>
        <authorList>
            <person name="Kalkreuter E."/>
            <person name="Kautsar S.A."/>
            <person name="Yang D."/>
            <person name="Bader C.D."/>
            <person name="Teijaro C.N."/>
            <person name="Fluegel L."/>
            <person name="Davis C.M."/>
            <person name="Simpson J.R."/>
            <person name="Lauterbach L."/>
            <person name="Steele A.D."/>
            <person name="Gui C."/>
            <person name="Meng S."/>
            <person name="Li G."/>
            <person name="Viehrig K."/>
            <person name="Ye F."/>
            <person name="Su P."/>
            <person name="Kiefer A.F."/>
            <person name="Nichols A."/>
            <person name="Cepeda A.J."/>
            <person name="Yan W."/>
            <person name="Fan B."/>
            <person name="Jiang Y."/>
            <person name="Adhikari A."/>
            <person name="Zheng C.-J."/>
            <person name="Schuster L."/>
            <person name="Cowan T.M."/>
            <person name="Smanski M.J."/>
            <person name="Chevrette M.G."/>
            <person name="De Carvalho L.P.S."/>
            <person name="Shen B."/>
        </authorList>
    </citation>
    <scope>NUCLEOTIDE SEQUENCE [LARGE SCALE GENOMIC DNA]</scope>
    <source>
        <strain evidence="1 2">NPDC048229</strain>
    </source>
</reference>
<sequence length="157" mass="16541">MAALTGPVDAPLFAVLQESLYGQGAGPTGRAARRALAGRPEFAEAAGPLLLTGEMTHPWMSREIAGLRPFAEAAELLATRADRPPLYDLGRPAAEEVPLAAVVCHDGMRVDAGLSLDAARRIGAARVRATDEREHDGLTASRGRVLARLVERAAGRV</sequence>
<evidence type="ECO:0008006" key="3">
    <source>
        <dbReference type="Google" id="ProtNLM"/>
    </source>
</evidence>
<name>A0ABW7C2D8_9ACTN</name>
<protein>
    <recommendedName>
        <fullName evidence="3">Alpha/beta hydrolase</fullName>
    </recommendedName>
</protein>
<accession>A0ABW7C2D8</accession>